<dbReference type="AlphaFoldDB" id="A0A5J5B857"/>
<evidence type="ECO:0008006" key="3">
    <source>
        <dbReference type="Google" id="ProtNLM"/>
    </source>
</evidence>
<dbReference type="OrthoDB" id="1103805at2759"/>
<gene>
    <name evidence="1" type="ORF">F0562_026127</name>
</gene>
<keyword evidence="2" id="KW-1185">Reference proteome</keyword>
<evidence type="ECO:0000313" key="1">
    <source>
        <dbReference type="EMBL" id="KAA8539435.1"/>
    </source>
</evidence>
<accession>A0A5J5B857</accession>
<organism evidence="1 2">
    <name type="scientific">Nyssa sinensis</name>
    <dbReference type="NCBI Taxonomy" id="561372"/>
    <lineage>
        <taxon>Eukaryota</taxon>
        <taxon>Viridiplantae</taxon>
        <taxon>Streptophyta</taxon>
        <taxon>Embryophyta</taxon>
        <taxon>Tracheophyta</taxon>
        <taxon>Spermatophyta</taxon>
        <taxon>Magnoliopsida</taxon>
        <taxon>eudicotyledons</taxon>
        <taxon>Gunneridae</taxon>
        <taxon>Pentapetalae</taxon>
        <taxon>asterids</taxon>
        <taxon>Cornales</taxon>
        <taxon>Nyssaceae</taxon>
        <taxon>Nyssa</taxon>
    </lineage>
</organism>
<dbReference type="Proteomes" id="UP000325577">
    <property type="component" value="Linkage Group LG14"/>
</dbReference>
<proteinExistence type="predicted"/>
<dbReference type="PANTHER" id="PTHR48055:SF55">
    <property type="entry name" value="PROTEIN KINASE DOMAIN-CONTAINING PROTEIN"/>
    <property type="match status" value="1"/>
</dbReference>
<dbReference type="GO" id="GO:0016020">
    <property type="term" value="C:membrane"/>
    <property type="evidence" value="ECO:0007669"/>
    <property type="project" value="TreeGrafter"/>
</dbReference>
<dbReference type="InterPro" id="IPR011009">
    <property type="entry name" value="Kinase-like_dom_sf"/>
</dbReference>
<dbReference type="InterPro" id="IPR051564">
    <property type="entry name" value="LRR_receptor-like_kinase"/>
</dbReference>
<dbReference type="PANTHER" id="PTHR48055">
    <property type="entry name" value="LEUCINE-RICH REPEAT RECEPTOR PROTEIN KINASE EMS1"/>
    <property type="match status" value="1"/>
</dbReference>
<evidence type="ECO:0000313" key="2">
    <source>
        <dbReference type="Proteomes" id="UP000325577"/>
    </source>
</evidence>
<dbReference type="Gene3D" id="1.10.510.10">
    <property type="entry name" value="Transferase(Phosphotransferase) domain 1"/>
    <property type="match status" value="2"/>
</dbReference>
<protein>
    <recommendedName>
        <fullName evidence="3">Protein kinase domain-containing protein</fullName>
    </recommendedName>
</protein>
<name>A0A5J5B857_9ASTE</name>
<sequence length="173" mass="19256">MQNFVNVEYGLGSEVSTKGDIYSYGILLLEMMTGKKPTDPMFEDGMEHHSFARMALPGIFLLEVLTGKRPKLNDDVLDLHNFARKALPDSVIEIVDPILLKEIKEESTVKCLISLVKIGVACSMESPQDRMKIKKVIRELNLINDILQCDNGLNNSTGIEVPFLKVIGDGTSF</sequence>
<reference evidence="1 2" key="1">
    <citation type="submission" date="2019-09" db="EMBL/GenBank/DDBJ databases">
        <title>A chromosome-level genome assembly of the Chinese tupelo Nyssa sinensis.</title>
        <authorList>
            <person name="Yang X."/>
            <person name="Kang M."/>
            <person name="Yang Y."/>
            <person name="Xiong H."/>
            <person name="Wang M."/>
            <person name="Zhang Z."/>
            <person name="Wang Z."/>
            <person name="Wu H."/>
            <person name="Ma T."/>
            <person name="Liu J."/>
            <person name="Xi Z."/>
        </authorList>
    </citation>
    <scope>NUCLEOTIDE SEQUENCE [LARGE SCALE GENOMIC DNA]</scope>
    <source>
        <strain evidence="1">J267</strain>
        <tissue evidence="1">Leaf</tissue>
    </source>
</reference>
<dbReference type="SUPFAM" id="SSF56112">
    <property type="entry name" value="Protein kinase-like (PK-like)"/>
    <property type="match status" value="1"/>
</dbReference>
<dbReference type="EMBL" id="CM018037">
    <property type="protein sequence ID" value="KAA8539435.1"/>
    <property type="molecule type" value="Genomic_DNA"/>
</dbReference>